<dbReference type="FunCoup" id="D8RD44">
    <property type="interactions" value="95"/>
</dbReference>
<evidence type="ECO:0000259" key="7">
    <source>
        <dbReference type="Pfam" id="PF13720"/>
    </source>
</evidence>
<dbReference type="Pfam" id="PF13720">
    <property type="entry name" value="Acetyltransf_11"/>
    <property type="match status" value="1"/>
</dbReference>
<dbReference type="GO" id="GO:2001289">
    <property type="term" value="P:lipid X metabolic process"/>
    <property type="evidence" value="ECO:0000318"/>
    <property type="project" value="GO_Central"/>
</dbReference>
<dbReference type="PIRSF" id="PIRSF000456">
    <property type="entry name" value="UDP-GlcNAc_acltr"/>
    <property type="match status" value="1"/>
</dbReference>
<feature type="non-terminal residue" evidence="9">
    <location>
        <position position="1"/>
    </location>
</feature>
<accession>D8RD44</accession>
<dbReference type="NCBIfam" id="NF003657">
    <property type="entry name" value="PRK05289.1"/>
    <property type="match status" value="1"/>
</dbReference>
<keyword evidence="2" id="KW-0444">Lipid biosynthesis</keyword>
<keyword evidence="4" id="KW-0808">Transferase</keyword>
<dbReference type="InterPro" id="IPR011004">
    <property type="entry name" value="Trimer_LpxA-like_sf"/>
</dbReference>
<dbReference type="InterPro" id="IPR037157">
    <property type="entry name" value="Acetyltransf_C_sf"/>
</dbReference>
<evidence type="ECO:0000259" key="8">
    <source>
        <dbReference type="Pfam" id="PF25087"/>
    </source>
</evidence>
<gene>
    <name evidence="9" type="ORF">SELMODRAFT_90530</name>
</gene>
<dbReference type="PANTHER" id="PTHR43480:SF1">
    <property type="entry name" value="ACYL-[ACYL-CARRIER-PROTEIN]--UDP-N-ACETYLGLUCOSAMINE O-ACYLTRANSFERASE, MITOCHONDRIAL-RELATED"/>
    <property type="match status" value="1"/>
</dbReference>
<dbReference type="HOGENOM" id="CLU_061249_1_0_1"/>
<evidence type="ECO:0000256" key="2">
    <source>
        <dbReference type="ARBA" id="ARBA00022516"/>
    </source>
</evidence>
<dbReference type="InterPro" id="IPR029098">
    <property type="entry name" value="Acetyltransf_C"/>
</dbReference>
<dbReference type="GO" id="GO:0016020">
    <property type="term" value="C:membrane"/>
    <property type="evidence" value="ECO:0007669"/>
    <property type="project" value="GOC"/>
</dbReference>
<proteinExistence type="predicted"/>
<dbReference type="eggNOG" id="ENOG502QRGY">
    <property type="taxonomic scope" value="Eukaryota"/>
</dbReference>
<dbReference type="Gene3D" id="2.160.10.10">
    <property type="entry name" value="Hexapeptide repeat proteins"/>
    <property type="match status" value="1"/>
</dbReference>
<organism evidence="10">
    <name type="scientific">Selaginella moellendorffii</name>
    <name type="common">Spikemoss</name>
    <dbReference type="NCBI Taxonomy" id="88036"/>
    <lineage>
        <taxon>Eukaryota</taxon>
        <taxon>Viridiplantae</taxon>
        <taxon>Streptophyta</taxon>
        <taxon>Embryophyta</taxon>
        <taxon>Tracheophyta</taxon>
        <taxon>Lycopodiopsida</taxon>
        <taxon>Selaginellales</taxon>
        <taxon>Selaginellaceae</taxon>
        <taxon>Selaginella</taxon>
    </lineage>
</organism>
<dbReference type="OrthoDB" id="25818at2759"/>
<evidence type="ECO:0000256" key="3">
    <source>
        <dbReference type="ARBA" id="ARBA00022556"/>
    </source>
</evidence>
<dbReference type="EMBL" id="GL377576">
    <property type="protein sequence ID" value="EFJ29955.1"/>
    <property type="molecule type" value="Genomic_DNA"/>
</dbReference>
<feature type="domain" description="Mannose-1-phosphate guanyltransferase C-terminal" evidence="8">
    <location>
        <begin position="3"/>
        <end position="86"/>
    </location>
</feature>
<keyword evidence="1" id="KW-0963">Cytoplasm</keyword>
<dbReference type="KEGG" id="smo:SELMODRAFT_90530"/>
<evidence type="ECO:0000313" key="9">
    <source>
        <dbReference type="EMBL" id="EFJ29955.1"/>
    </source>
</evidence>
<evidence type="ECO:0000313" key="10">
    <source>
        <dbReference type="Proteomes" id="UP000001514"/>
    </source>
</evidence>
<sequence>VHPTAIVHSQATIGERVSIGPFCSVGPGAKLGSGCTLHPNSHIFGNTHIGDNSTLFPGAIVGADIPGETVIGKNNSIGCYAVVGVKCQDLKYKDGDECFLRIGDNNDIREHASVHRSSKSTDSTIIGDSNLIMGACHIAHDVKLGNSNILANGTLLGGHVVVENCIHTGGGAAVHQFCHIGSYSFLAGGSMVDRDVPTYMMVAGNRAELRGLNLEGLRRRGFSEIEVNSLRRAYQRLFVNSDENAGGIDDRLAILDLDAKLSKVEVVLQMIQSVRDCFGENRRGLCKFRQVTGIIDNAIDIP</sequence>
<name>D8RD44_SELML</name>
<evidence type="ECO:0000256" key="6">
    <source>
        <dbReference type="ARBA" id="ARBA00023315"/>
    </source>
</evidence>
<dbReference type="GO" id="GO:0008780">
    <property type="term" value="F:acyl-[acyl-carrier-protein]-UDP-N-acetylglucosamine O-acyltransferase activity"/>
    <property type="evidence" value="ECO:0000318"/>
    <property type="project" value="GO_Central"/>
</dbReference>
<dbReference type="PANTHER" id="PTHR43480">
    <property type="entry name" value="ACYL-[ACYL-CARRIER-PROTEIN]--UDP-N-ACETYLGLUCOSAMINE O-ACYLTRANSFERASE"/>
    <property type="match status" value="1"/>
</dbReference>
<dbReference type="GO" id="GO:0009245">
    <property type="term" value="P:lipid A biosynthetic process"/>
    <property type="evidence" value="ECO:0007669"/>
    <property type="project" value="UniProtKB-KW"/>
</dbReference>
<evidence type="ECO:0000256" key="1">
    <source>
        <dbReference type="ARBA" id="ARBA00022490"/>
    </source>
</evidence>
<evidence type="ECO:0000256" key="4">
    <source>
        <dbReference type="ARBA" id="ARBA00022679"/>
    </source>
</evidence>
<reference evidence="9 10" key="1">
    <citation type="journal article" date="2011" name="Science">
        <title>The Selaginella genome identifies genetic changes associated with the evolution of vascular plants.</title>
        <authorList>
            <person name="Banks J.A."/>
            <person name="Nishiyama T."/>
            <person name="Hasebe M."/>
            <person name="Bowman J.L."/>
            <person name="Gribskov M."/>
            <person name="dePamphilis C."/>
            <person name="Albert V.A."/>
            <person name="Aono N."/>
            <person name="Aoyama T."/>
            <person name="Ambrose B.A."/>
            <person name="Ashton N.W."/>
            <person name="Axtell M.J."/>
            <person name="Barker E."/>
            <person name="Barker M.S."/>
            <person name="Bennetzen J.L."/>
            <person name="Bonawitz N.D."/>
            <person name="Chapple C."/>
            <person name="Cheng C."/>
            <person name="Correa L.G."/>
            <person name="Dacre M."/>
            <person name="DeBarry J."/>
            <person name="Dreyer I."/>
            <person name="Elias M."/>
            <person name="Engstrom E.M."/>
            <person name="Estelle M."/>
            <person name="Feng L."/>
            <person name="Finet C."/>
            <person name="Floyd S.K."/>
            <person name="Frommer W.B."/>
            <person name="Fujita T."/>
            <person name="Gramzow L."/>
            <person name="Gutensohn M."/>
            <person name="Harholt J."/>
            <person name="Hattori M."/>
            <person name="Heyl A."/>
            <person name="Hirai T."/>
            <person name="Hiwatashi Y."/>
            <person name="Ishikawa M."/>
            <person name="Iwata M."/>
            <person name="Karol K.G."/>
            <person name="Koehler B."/>
            <person name="Kolukisaoglu U."/>
            <person name="Kubo M."/>
            <person name="Kurata T."/>
            <person name="Lalonde S."/>
            <person name="Li K."/>
            <person name="Li Y."/>
            <person name="Litt A."/>
            <person name="Lyons E."/>
            <person name="Manning G."/>
            <person name="Maruyama T."/>
            <person name="Michael T.P."/>
            <person name="Mikami K."/>
            <person name="Miyazaki S."/>
            <person name="Morinaga S."/>
            <person name="Murata T."/>
            <person name="Mueller-Roeber B."/>
            <person name="Nelson D.R."/>
            <person name="Obara M."/>
            <person name="Oguri Y."/>
            <person name="Olmstead R.G."/>
            <person name="Onodera N."/>
            <person name="Petersen B.L."/>
            <person name="Pils B."/>
            <person name="Prigge M."/>
            <person name="Rensing S.A."/>
            <person name="Riano-Pachon D.M."/>
            <person name="Roberts A.W."/>
            <person name="Sato Y."/>
            <person name="Scheller H.V."/>
            <person name="Schulz B."/>
            <person name="Schulz C."/>
            <person name="Shakirov E.V."/>
            <person name="Shibagaki N."/>
            <person name="Shinohara N."/>
            <person name="Shippen D.E."/>
            <person name="Soerensen I."/>
            <person name="Sotooka R."/>
            <person name="Sugimoto N."/>
            <person name="Sugita M."/>
            <person name="Sumikawa N."/>
            <person name="Tanurdzic M."/>
            <person name="Theissen G."/>
            <person name="Ulvskov P."/>
            <person name="Wakazuki S."/>
            <person name="Weng J.K."/>
            <person name="Willats W.W."/>
            <person name="Wipf D."/>
            <person name="Wolf P.G."/>
            <person name="Yang L."/>
            <person name="Zimmer A.D."/>
            <person name="Zhu Q."/>
            <person name="Mitros T."/>
            <person name="Hellsten U."/>
            <person name="Loque D."/>
            <person name="Otillar R."/>
            <person name="Salamov A."/>
            <person name="Schmutz J."/>
            <person name="Shapiro H."/>
            <person name="Lindquist E."/>
            <person name="Lucas S."/>
            <person name="Rokhsar D."/>
            <person name="Grigoriev I.V."/>
        </authorList>
    </citation>
    <scope>NUCLEOTIDE SEQUENCE [LARGE SCALE GENOMIC DNA]</scope>
</reference>
<keyword evidence="5" id="KW-0443">Lipid metabolism</keyword>
<dbReference type="SUPFAM" id="SSF51161">
    <property type="entry name" value="Trimeric LpxA-like enzymes"/>
    <property type="match status" value="1"/>
</dbReference>
<keyword evidence="6" id="KW-0012">Acyltransferase</keyword>
<dbReference type="OMA" id="ECVTINR"/>
<dbReference type="InParanoid" id="D8RD44"/>
<feature type="domain" description="UDP N-acetylglucosamine O-acyltransferase C-terminal" evidence="7">
    <location>
        <begin position="195"/>
        <end position="286"/>
    </location>
</feature>
<dbReference type="Gene3D" id="1.20.1180.10">
    <property type="entry name" value="Udp N-acetylglucosamine O-acyltransferase, C-terminal domain"/>
    <property type="match status" value="1"/>
</dbReference>
<keyword evidence="10" id="KW-1185">Reference proteome</keyword>
<dbReference type="Pfam" id="PF25087">
    <property type="entry name" value="GMPPB_C"/>
    <property type="match status" value="1"/>
</dbReference>
<dbReference type="GO" id="GO:0005739">
    <property type="term" value="C:mitochondrion"/>
    <property type="evidence" value="ECO:0000318"/>
    <property type="project" value="GO_Central"/>
</dbReference>
<dbReference type="Proteomes" id="UP000001514">
    <property type="component" value="Unassembled WGS sequence"/>
</dbReference>
<dbReference type="InterPro" id="IPR010137">
    <property type="entry name" value="Lipid_A_LpxA"/>
</dbReference>
<evidence type="ECO:0000256" key="5">
    <source>
        <dbReference type="ARBA" id="ARBA00023098"/>
    </source>
</evidence>
<dbReference type="Gramene" id="EFJ29955">
    <property type="protein sequence ID" value="EFJ29955"/>
    <property type="gene ID" value="SELMODRAFT_90530"/>
</dbReference>
<keyword evidence="3" id="KW-0441">Lipid A biosynthesis</keyword>
<protein>
    <submittedName>
        <fullName evidence="9">Uncharacterized protein</fullName>
    </submittedName>
</protein>
<dbReference type="STRING" id="88036.D8RD44"/>
<dbReference type="InterPro" id="IPR056729">
    <property type="entry name" value="GMPPB_C"/>
</dbReference>
<dbReference type="AlphaFoldDB" id="D8RD44"/>